<protein>
    <recommendedName>
        <fullName evidence="3">Carboxypeptidase regulatory-like domain-containing protein</fullName>
    </recommendedName>
</protein>
<dbReference type="SUPFAM" id="SSF49464">
    <property type="entry name" value="Carboxypeptidase regulatory domain-like"/>
    <property type="match status" value="1"/>
</dbReference>
<accession>A0A1G2G6U7</accession>
<reference evidence="1 2" key="1">
    <citation type="journal article" date="2016" name="Nat. Commun.">
        <title>Thousands of microbial genomes shed light on interconnected biogeochemical processes in an aquifer system.</title>
        <authorList>
            <person name="Anantharaman K."/>
            <person name="Brown C.T."/>
            <person name="Hug L.A."/>
            <person name="Sharon I."/>
            <person name="Castelle C.J."/>
            <person name="Probst A.J."/>
            <person name="Thomas B.C."/>
            <person name="Singh A."/>
            <person name="Wilkins M.J."/>
            <person name="Karaoz U."/>
            <person name="Brodie E.L."/>
            <person name="Williams K.H."/>
            <person name="Hubbard S.S."/>
            <person name="Banfield J.F."/>
        </authorList>
    </citation>
    <scope>NUCLEOTIDE SEQUENCE [LARGE SCALE GENOMIC DNA]</scope>
</reference>
<dbReference type="EMBL" id="MHNL01000005">
    <property type="protein sequence ID" value="OGZ45802.1"/>
    <property type="molecule type" value="Genomic_DNA"/>
</dbReference>
<organism evidence="1 2">
    <name type="scientific">Candidatus Ryanbacteria bacterium RIFCSPHIGHO2_01_FULL_48_27</name>
    <dbReference type="NCBI Taxonomy" id="1802115"/>
    <lineage>
        <taxon>Bacteria</taxon>
        <taxon>Candidatus Ryaniibacteriota</taxon>
    </lineage>
</organism>
<comment type="caution">
    <text evidence="1">The sequence shown here is derived from an EMBL/GenBank/DDBJ whole genome shotgun (WGS) entry which is preliminary data.</text>
</comment>
<sequence length="150" mass="16303">MKKIVSTSVIIAVVLLSGVFISSLSTKNISGVVRDCESGLPVADAEVTARARGWGVRNGSIVWDKDFVVSALTDDGGAFSLKVSHAPDIWEARKENYLTALQNGIPSNPLELRILHGTDPLEYTYNCKKSSGCLQCETRDNVQTCRNICE</sequence>
<name>A0A1G2G6U7_9BACT</name>
<dbReference type="Proteomes" id="UP000177785">
    <property type="component" value="Unassembled WGS sequence"/>
</dbReference>
<evidence type="ECO:0000313" key="2">
    <source>
        <dbReference type="Proteomes" id="UP000177785"/>
    </source>
</evidence>
<dbReference type="STRING" id="1802115.A2756_02755"/>
<evidence type="ECO:0008006" key="3">
    <source>
        <dbReference type="Google" id="ProtNLM"/>
    </source>
</evidence>
<dbReference type="InterPro" id="IPR008969">
    <property type="entry name" value="CarboxyPept-like_regulatory"/>
</dbReference>
<gene>
    <name evidence="1" type="ORF">A2756_02755</name>
</gene>
<dbReference type="AlphaFoldDB" id="A0A1G2G6U7"/>
<evidence type="ECO:0000313" key="1">
    <source>
        <dbReference type="EMBL" id="OGZ45802.1"/>
    </source>
</evidence>
<proteinExistence type="predicted"/>